<sequence>MAAYQRRRRRSEPALALLERARRRAKRAGIRFRLDRSDIVLPPTCPAFGTPLVVGQPRSGASPSLDRVEPKRGYVPGNVRVVCDAANRLKSDLTLDQLQARARGAKGEQRDAYLKLSRYVERELLLQEVRIKARRDGREGEVWAELASALERLFSRGR</sequence>
<reference evidence="1" key="1">
    <citation type="submission" date="2022-05" db="EMBL/GenBank/DDBJ databases">
        <title>Brevundimonas albigilva TT17 genome sequence.</title>
        <authorList>
            <person name="Lee K."/>
            <person name="Son H."/>
        </authorList>
    </citation>
    <scope>NUCLEOTIDE SEQUENCE</scope>
    <source>
        <strain evidence="1">TT17</strain>
    </source>
</reference>
<name>A0ABY4SL96_9CAUL</name>
<accession>A0ABY4SL96</accession>
<proteinExistence type="predicted"/>
<organism evidence="1 2">
    <name type="scientific">Brevundimonas albigilva</name>
    <dbReference type="NCBI Taxonomy" id="1312364"/>
    <lineage>
        <taxon>Bacteria</taxon>
        <taxon>Pseudomonadati</taxon>
        <taxon>Pseudomonadota</taxon>
        <taxon>Alphaproteobacteria</taxon>
        <taxon>Caulobacterales</taxon>
        <taxon>Caulobacteraceae</taxon>
        <taxon>Brevundimonas</taxon>
    </lineage>
</organism>
<evidence type="ECO:0000313" key="2">
    <source>
        <dbReference type="Proteomes" id="UP001055429"/>
    </source>
</evidence>
<dbReference type="Proteomes" id="UP001055429">
    <property type="component" value="Chromosome"/>
</dbReference>
<keyword evidence="2" id="KW-1185">Reference proteome</keyword>
<gene>
    <name evidence="1" type="ORF">M8231_14795</name>
</gene>
<dbReference type="Gene3D" id="3.30.40.220">
    <property type="match status" value="1"/>
</dbReference>
<protein>
    <submittedName>
        <fullName evidence="1">Uncharacterized protein</fullName>
    </submittedName>
</protein>
<dbReference type="RefSeq" id="WP_250201830.1">
    <property type="nucleotide sequence ID" value="NZ_CP097649.1"/>
</dbReference>
<evidence type="ECO:0000313" key="1">
    <source>
        <dbReference type="EMBL" id="URI15044.1"/>
    </source>
</evidence>
<dbReference type="EMBL" id="CP097649">
    <property type="protein sequence ID" value="URI15044.1"/>
    <property type="molecule type" value="Genomic_DNA"/>
</dbReference>